<dbReference type="SUPFAM" id="SSF46785">
    <property type="entry name" value="Winged helix' DNA-binding domain"/>
    <property type="match status" value="1"/>
</dbReference>
<keyword evidence="2" id="KW-0238">DNA-binding</keyword>
<accession>A0ABZ2AE68</accession>
<dbReference type="GeneID" id="91339733"/>
<dbReference type="Pfam" id="PF00392">
    <property type="entry name" value="GntR"/>
    <property type="match status" value="1"/>
</dbReference>
<evidence type="ECO:0000313" key="6">
    <source>
        <dbReference type="EMBL" id="WUX57000.1"/>
    </source>
</evidence>
<dbReference type="Gene3D" id="1.10.10.10">
    <property type="entry name" value="Winged helix-like DNA-binding domain superfamily/Winged helix DNA-binding domain"/>
    <property type="match status" value="1"/>
</dbReference>
<dbReference type="InterPro" id="IPR011711">
    <property type="entry name" value="GntR_C"/>
</dbReference>
<sequence length="247" mass="26941">MSRSELSLSERLADNIVEIIRSERLGRGDALASSRDLARRFGVTTPTVREALRRLEATGVVEFRHGSGTYVGPGIGRRLMANPHLPRSTRASVLELVEARLVLEPAVAAAAANVRMAEAVRELEHAASNALHPPEESLRQSVHFHVALAAASGNTLLREAVEALLQVRARDQVEIRHRYNDRARDHAEHLEILEAVRDGDAAAAERLTRTHLVAIREAVLTADFPADVPADEPDAPAEATLPDGDQR</sequence>
<proteinExistence type="predicted"/>
<evidence type="ECO:0000256" key="3">
    <source>
        <dbReference type="ARBA" id="ARBA00023163"/>
    </source>
</evidence>
<reference evidence="6" key="1">
    <citation type="submission" date="2022-10" db="EMBL/GenBank/DDBJ databases">
        <title>The complete genomes of actinobacterial strains from the NBC collection.</title>
        <authorList>
            <person name="Joergensen T.S."/>
            <person name="Alvarez Arevalo M."/>
            <person name="Sterndorff E.B."/>
            <person name="Faurdal D."/>
            <person name="Vuksanovic O."/>
            <person name="Mourched A.-S."/>
            <person name="Charusanti P."/>
            <person name="Shaw S."/>
            <person name="Blin K."/>
            <person name="Weber T."/>
        </authorList>
    </citation>
    <scope>NUCLEOTIDE SEQUENCE</scope>
    <source>
        <strain evidence="6">NBC_01432</strain>
    </source>
</reference>
<dbReference type="PANTHER" id="PTHR43537">
    <property type="entry name" value="TRANSCRIPTIONAL REGULATOR, GNTR FAMILY"/>
    <property type="match status" value="1"/>
</dbReference>
<dbReference type="PROSITE" id="PS50949">
    <property type="entry name" value="HTH_GNTR"/>
    <property type="match status" value="1"/>
</dbReference>
<dbReference type="InterPro" id="IPR036390">
    <property type="entry name" value="WH_DNA-bd_sf"/>
</dbReference>
<gene>
    <name evidence="6" type="ORF">OG442_38710</name>
</gene>
<dbReference type="SMART" id="SM00345">
    <property type="entry name" value="HTH_GNTR"/>
    <property type="match status" value="1"/>
</dbReference>
<feature type="region of interest" description="Disordered" evidence="4">
    <location>
        <begin position="225"/>
        <end position="247"/>
    </location>
</feature>
<evidence type="ECO:0000256" key="2">
    <source>
        <dbReference type="ARBA" id="ARBA00023125"/>
    </source>
</evidence>
<dbReference type="InterPro" id="IPR008920">
    <property type="entry name" value="TF_FadR/GntR_C"/>
</dbReference>
<dbReference type="SMART" id="SM00895">
    <property type="entry name" value="FCD"/>
    <property type="match status" value="1"/>
</dbReference>
<dbReference type="EMBL" id="CP109495">
    <property type="protein sequence ID" value="WUX57000.1"/>
    <property type="molecule type" value="Genomic_DNA"/>
</dbReference>
<evidence type="ECO:0000313" key="7">
    <source>
        <dbReference type="Proteomes" id="UP001432209"/>
    </source>
</evidence>
<keyword evidence="1" id="KW-0805">Transcription regulation</keyword>
<feature type="compositionally biased region" description="Low complexity" evidence="4">
    <location>
        <begin position="236"/>
        <end position="247"/>
    </location>
</feature>
<evidence type="ECO:0000256" key="4">
    <source>
        <dbReference type="SAM" id="MobiDB-lite"/>
    </source>
</evidence>
<evidence type="ECO:0000259" key="5">
    <source>
        <dbReference type="PROSITE" id="PS50949"/>
    </source>
</evidence>
<keyword evidence="7" id="KW-1185">Reference proteome</keyword>
<dbReference type="CDD" id="cd07377">
    <property type="entry name" value="WHTH_GntR"/>
    <property type="match status" value="1"/>
</dbReference>
<evidence type="ECO:0000256" key="1">
    <source>
        <dbReference type="ARBA" id="ARBA00023015"/>
    </source>
</evidence>
<dbReference type="Pfam" id="PF07729">
    <property type="entry name" value="FCD"/>
    <property type="match status" value="1"/>
</dbReference>
<dbReference type="SUPFAM" id="SSF48008">
    <property type="entry name" value="GntR ligand-binding domain-like"/>
    <property type="match status" value="1"/>
</dbReference>
<dbReference type="PRINTS" id="PR00035">
    <property type="entry name" value="HTHGNTR"/>
</dbReference>
<dbReference type="Gene3D" id="1.20.120.530">
    <property type="entry name" value="GntR ligand-binding domain-like"/>
    <property type="match status" value="1"/>
</dbReference>
<protein>
    <submittedName>
        <fullName evidence="6">GntR family transcriptional regulator</fullName>
    </submittedName>
</protein>
<dbReference type="PANTHER" id="PTHR43537:SF5">
    <property type="entry name" value="UXU OPERON TRANSCRIPTIONAL REGULATOR"/>
    <property type="match status" value="1"/>
</dbReference>
<dbReference type="InterPro" id="IPR000524">
    <property type="entry name" value="Tscrpt_reg_HTH_GntR"/>
</dbReference>
<name>A0ABZ2AE68_STRNV</name>
<dbReference type="RefSeq" id="WP_329081987.1">
    <property type="nucleotide sequence ID" value="NZ_CP109483.1"/>
</dbReference>
<dbReference type="Proteomes" id="UP001432209">
    <property type="component" value="Chromosome"/>
</dbReference>
<feature type="domain" description="HTH gntR-type" evidence="5">
    <location>
        <begin position="6"/>
        <end position="74"/>
    </location>
</feature>
<organism evidence="6 7">
    <name type="scientific">Streptomyces niveus</name>
    <name type="common">Streptomyces spheroides</name>
    <dbReference type="NCBI Taxonomy" id="193462"/>
    <lineage>
        <taxon>Bacteria</taxon>
        <taxon>Bacillati</taxon>
        <taxon>Actinomycetota</taxon>
        <taxon>Actinomycetes</taxon>
        <taxon>Kitasatosporales</taxon>
        <taxon>Streptomycetaceae</taxon>
        <taxon>Streptomyces</taxon>
    </lineage>
</organism>
<dbReference type="InterPro" id="IPR036388">
    <property type="entry name" value="WH-like_DNA-bd_sf"/>
</dbReference>
<keyword evidence="3" id="KW-0804">Transcription</keyword>